<feature type="domain" description="Tyrosine-protein phosphatase" evidence="11">
    <location>
        <begin position="26"/>
        <end position="166"/>
    </location>
</feature>
<dbReference type="GO" id="GO:0033550">
    <property type="term" value="F:MAP kinase tyrosine phosphatase activity"/>
    <property type="evidence" value="ECO:0007669"/>
    <property type="project" value="TreeGrafter"/>
</dbReference>
<organism evidence="13 14">
    <name type="scientific">Cuscuta australis</name>
    <dbReference type="NCBI Taxonomy" id="267555"/>
    <lineage>
        <taxon>Eukaryota</taxon>
        <taxon>Viridiplantae</taxon>
        <taxon>Streptophyta</taxon>
        <taxon>Embryophyta</taxon>
        <taxon>Tracheophyta</taxon>
        <taxon>Spermatophyta</taxon>
        <taxon>Magnoliopsida</taxon>
        <taxon>eudicotyledons</taxon>
        <taxon>Gunneridae</taxon>
        <taxon>Pentapetalae</taxon>
        <taxon>asterids</taxon>
        <taxon>lamiids</taxon>
        <taxon>Solanales</taxon>
        <taxon>Convolvulaceae</taxon>
        <taxon>Cuscuteae</taxon>
        <taxon>Cuscuta</taxon>
        <taxon>Cuscuta subgen. Grammica</taxon>
        <taxon>Cuscuta sect. Cleistogrammica</taxon>
    </lineage>
</organism>
<evidence type="ECO:0000259" key="12">
    <source>
        <dbReference type="PROSITE" id="PS50056"/>
    </source>
</evidence>
<dbReference type="PROSITE" id="PS50056">
    <property type="entry name" value="TYR_PHOSPHATASE_2"/>
    <property type="match status" value="1"/>
</dbReference>
<keyword evidence="4" id="KW-0963">Cytoplasm</keyword>
<dbReference type="FunFam" id="3.90.190.10:FF:000056">
    <property type="entry name" value="Dual specificity phosphatase 12"/>
    <property type="match status" value="1"/>
</dbReference>
<keyword evidence="6" id="KW-0904">Protein phosphatase</keyword>
<dbReference type="PROSITE" id="PS50054">
    <property type="entry name" value="TYR_PHOSPHATASE_DUAL"/>
    <property type="match status" value="1"/>
</dbReference>
<dbReference type="PANTHER" id="PTHR10159">
    <property type="entry name" value="DUAL SPECIFICITY PROTEIN PHOSPHATASE"/>
    <property type="match status" value="1"/>
</dbReference>
<evidence type="ECO:0000313" key="14">
    <source>
        <dbReference type="Proteomes" id="UP000249390"/>
    </source>
</evidence>
<dbReference type="AlphaFoldDB" id="A0A328D9A3"/>
<dbReference type="GO" id="GO:0005634">
    <property type="term" value="C:nucleus"/>
    <property type="evidence" value="ECO:0007669"/>
    <property type="project" value="UniProtKB-SubCell"/>
</dbReference>
<feature type="domain" description="Tyrosine specific protein phosphatases" evidence="12">
    <location>
        <begin position="88"/>
        <end position="147"/>
    </location>
</feature>
<evidence type="ECO:0000256" key="6">
    <source>
        <dbReference type="ARBA" id="ARBA00022912"/>
    </source>
</evidence>
<comment type="caution">
    <text evidence="13">The sequence shown here is derived from an EMBL/GenBank/DDBJ whole genome shotgun (WGS) entry which is preliminary data.</text>
</comment>
<dbReference type="GO" id="GO:0005737">
    <property type="term" value="C:cytoplasm"/>
    <property type="evidence" value="ECO:0007669"/>
    <property type="project" value="UniProtKB-SubCell"/>
</dbReference>
<evidence type="ECO:0000256" key="3">
    <source>
        <dbReference type="ARBA" id="ARBA00008601"/>
    </source>
</evidence>
<keyword evidence="5" id="KW-0378">Hydrolase</keyword>
<reference evidence="13 14" key="1">
    <citation type="submission" date="2018-06" db="EMBL/GenBank/DDBJ databases">
        <title>The Genome of Cuscuta australis (Dodder) Provides Insight into the Evolution of Plant Parasitism.</title>
        <authorList>
            <person name="Liu H."/>
        </authorList>
    </citation>
    <scope>NUCLEOTIDE SEQUENCE [LARGE SCALE GENOMIC DNA]</scope>
    <source>
        <strain evidence="14">cv. Yunnan</strain>
        <tissue evidence="13">Vines</tissue>
    </source>
</reference>
<gene>
    <name evidence="13" type="ORF">DM860_011849</name>
</gene>
<dbReference type="InterPro" id="IPR029021">
    <property type="entry name" value="Prot-tyrosine_phosphatase-like"/>
</dbReference>
<evidence type="ECO:0000256" key="9">
    <source>
        <dbReference type="ARBA" id="ARBA00048336"/>
    </source>
</evidence>
<keyword evidence="7" id="KW-0539">Nucleus</keyword>
<evidence type="ECO:0000256" key="1">
    <source>
        <dbReference type="ARBA" id="ARBA00004123"/>
    </source>
</evidence>
<dbReference type="Gene3D" id="3.90.190.10">
    <property type="entry name" value="Protein tyrosine phosphatase superfamily"/>
    <property type="match status" value="1"/>
</dbReference>
<dbReference type="InterPro" id="IPR000387">
    <property type="entry name" value="Tyr_Pase_dom"/>
</dbReference>
<comment type="catalytic activity">
    <reaction evidence="8">
        <text>O-phospho-L-seryl-[protein] + H2O = L-seryl-[protein] + phosphate</text>
        <dbReference type="Rhea" id="RHEA:20629"/>
        <dbReference type="Rhea" id="RHEA-COMP:9863"/>
        <dbReference type="Rhea" id="RHEA-COMP:11604"/>
        <dbReference type="ChEBI" id="CHEBI:15377"/>
        <dbReference type="ChEBI" id="CHEBI:29999"/>
        <dbReference type="ChEBI" id="CHEBI:43474"/>
        <dbReference type="ChEBI" id="CHEBI:83421"/>
        <dbReference type="EC" id="3.1.3.16"/>
    </reaction>
</comment>
<name>A0A328D9A3_9ASTE</name>
<dbReference type="InterPro" id="IPR020422">
    <property type="entry name" value="TYR_PHOSPHATASE_DUAL_dom"/>
</dbReference>
<dbReference type="GO" id="GO:0043409">
    <property type="term" value="P:negative regulation of MAPK cascade"/>
    <property type="evidence" value="ECO:0007669"/>
    <property type="project" value="TreeGrafter"/>
</dbReference>
<evidence type="ECO:0000256" key="2">
    <source>
        <dbReference type="ARBA" id="ARBA00004496"/>
    </source>
</evidence>
<dbReference type="GO" id="GO:0008330">
    <property type="term" value="F:protein tyrosine/threonine phosphatase activity"/>
    <property type="evidence" value="ECO:0007669"/>
    <property type="project" value="TreeGrafter"/>
</dbReference>
<comment type="catalytic activity">
    <reaction evidence="9">
        <text>O-phospho-L-threonyl-[protein] + H2O = L-threonyl-[protein] + phosphate</text>
        <dbReference type="Rhea" id="RHEA:47004"/>
        <dbReference type="Rhea" id="RHEA-COMP:11060"/>
        <dbReference type="Rhea" id="RHEA-COMP:11605"/>
        <dbReference type="ChEBI" id="CHEBI:15377"/>
        <dbReference type="ChEBI" id="CHEBI:30013"/>
        <dbReference type="ChEBI" id="CHEBI:43474"/>
        <dbReference type="ChEBI" id="CHEBI:61977"/>
        <dbReference type="EC" id="3.1.3.16"/>
    </reaction>
</comment>
<comment type="similarity">
    <text evidence="3">Belongs to the protein-tyrosine phosphatase family. Non-receptor class dual specificity subfamily.</text>
</comment>
<comment type="catalytic activity">
    <reaction evidence="10">
        <text>O-phospho-L-tyrosyl-[protein] + H2O = L-tyrosyl-[protein] + phosphate</text>
        <dbReference type="Rhea" id="RHEA:10684"/>
        <dbReference type="Rhea" id="RHEA-COMP:10136"/>
        <dbReference type="Rhea" id="RHEA-COMP:20101"/>
        <dbReference type="ChEBI" id="CHEBI:15377"/>
        <dbReference type="ChEBI" id="CHEBI:43474"/>
        <dbReference type="ChEBI" id="CHEBI:46858"/>
        <dbReference type="ChEBI" id="CHEBI:61978"/>
        <dbReference type="EC" id="3.1.3.48"/>
    </reaction>
</comment>
<evidence type="ECO:0000256" key="4">
    <source>
        <dbReference type="ARBA" id="ARBA00022490"/>
    </source>
</evidence>
<dbReference type="GO" id="GO:0004722">
    <property type="term" value="F:protein serine/threonine phosphatase activity"/>
    <property type="evidence" value="ECO:0007669"/>
    <property type="project" value="UniProtKB-EC"/>
</dbReference>
<evidence type="ECO:0000256" key="10">
    <source>
        <dbReference type="ARBA" id="ARBA00051722"/>
    </source>
</evidence>
<dbReference type="EMBL" id="NQVE01000175">
    <property type="protein sequence ID" value="RAL42066.1"/>
    <property type="molecule type" value="Genomic_DNA"/>
</dbReference>
<evidence type="ECO:0000313" key="13">
    <source>
        <dbReference type="EMBL" id="RAL42066.1"/>
    </source>
</evidence>
<keyword evidence="14" id="KW-1185">Reference proteome</keyword>
<dbReference type="SUPFAM" id="SSF52799">
    <property type="entry name" value="(Phosphotyrosine protein) phosphatases II"/>
    <property type="match status" value="1"/>
</dbReference>
<evidence type="ECO:0000259" key="11">
    <source>
        <dbReference type="PROSITE" id="PS50054"/>
    </source>
</evidence>
<proteinExistence type="inferred from homology"/>
<sequence>MDPAMERHEALLPVMQKIAYLKRDGIPCKIEEGLYLGSVGAAMNRSTLKSLNITHVLMVANSLSPPYPSDFVYKVISVSDRADADISQNFEECFQFIDEAKRSGGVLVHCFMGRSRSVTIVLAYLMKKNGISLAQALEHVRSQRRGVEPNAGFFSQLKNLEKTLQVGRME</sequence>
<dbReference type="CDD" id="cd14498">
    <property type="entry name" value="DSP"/>
    <property type="match status" value="1"/>
</dbReference>
<dbReference type="SMART" id="SM00195">
    <property type="entry name" value="DSPc"/>
    <property type="match status" value="1"/>
</dbReference>
<dbReference type="GO" id="GO:0017017">
    <property type="term" value="F:MAP kinase tyrosine/serine/threonine phosphatase activity"/>
    <property type="evidence" value="ECO:0007669"/>
    <property type="project" value="TreeGrafter"/>
</dbReference>
<dbReference type="Pfam" id="PF00782">
    <property type="entry name" value="DSPc"/>
    <property type="match status" value="1"/>
</dbReference>
<dbReference type="InterPro" id="IPR000340">
    <property type="entry name" value="Dual-sp_phosphatase_cat-dom"/>
</dbReference>
<comment type="subcellular location">
    <subcellularLocation>
        <location evidence="2">Cytoplasm</location>
    </subcellularLocation>
    <subcellularLocation>
        <location evidence="1">Nucleus</location>
    </subcellularLocation>
</comment>
<protein>
    <recommendedName>
        <fullName evidence="15">Dual specificity protein phosphatase 1</fullName>
    </recommendedName>
</protein>
<evidence type="ECO:0000256" key="8">
    <source>
        <dbReference type="ARBA" id="ARBA00047761"/>
    </source>
</evidence>
<evidence type="ECO:0000256" key="5">
    <source>
        <dbReference type="ARBA" id="ARBA00022801"/>
    </source>
</evidence>
<dbReference type="Proteomes" id="UP000249390">
    <property type="component" value="Unassembled WGS sequence"/>
</dbReference>
<dbReference type="PANTHER" id="PTHR10159:SF511">
    <property type="entry name" value="DUAL SPECIFICITY PROTEIN PHOSPHATASE 1"/>
    <property type="match status" value="1"/>
</dbReference>
<evidence type="ECO:0008006" key="15">
    <source>
        <dbReference type="Google" id="ProtNLM"/>
    </source>
</evidence>
<evidence type="ECO:0000256" key="7">
    <source>
        <dbReference type="ARBA" id="ARBA00023242"/>
    </source>
</evidence>
<accession>A0A328D9A3</accession>